<evidence type="ECO:0000259" key="1">
    <source>
        <dbReference type="Pfam" id="PF25991"/>
    </source>
</evidence>
<comment type="caution">
    <text evidence="2">The sequence shown here is derived from an EMBL/GenBank/DDBJ whole genome shotgun (WGS) entry which is preliminary data.</text>
</comment>
<dbReference type="InterPro" id="IPR058776">
    <property type="entry name" value="KhtT-like_N"/>
</dbReference>
<dbReference type="RefSeq" id="WP_203850662.1">
    <property type="nucleotide sequence ID" value="NZ_BAAAVW010000020.1"/>
</dbReference>
<feature type="domain" description="Potassium/proton antiporter subunit KhtT-like N-terminal" evidence="1">
    <location>
        <begin position="1"/>
        <end position="66"/>
    </location>
</feature>
<evidence type="ECO:0000313" key="3">
    <source>
        <dbReference type="Proteomes" id="UP000660611"/>
    </source>
</evidence>
<dbReference type="Pfam" id="PF25991">
    <property type="entry name" value="KhtT_N"/>
    <property type="match status" value="1"/>
</dbReference>
<dbReference type="EMBL" id="BONQ01000110">
    <property type="protein sequence ID" value="GIG48974.1"/>
    <property type="molecule type" value="Genomic_DNA"/>
</dbReference>
<sequence>MEIERISLPGIGTCRSFTSATGRRVTVIAHHAGGRRELIHGAGEPDGCCRLTLTREEAIVLAGLLGVFDVTGDREPR</sequence>
<keyword evidence="3" id="KW-1185">Reference proteome</keyword>
<organism evidence="2 3">
    <name type="scientific">Dactylosporangium siamense</name>
    <dbReference type="NCBI Taxonomy" id="685454"/>
    <lineage>
        <taxon>Bacteria</taxon>
        <taxon>Bacillati</taxon>
        <taxon>Actinomycetota</taxon>
        <taxon>Actinomycetes</taxon>
        <taxon>Micromonosporales</taxon>
        <taxon>Micromonosporaceae</taxon>
        <taxon>Dactylosporangium</taxon>
    </lineage>
</organism>
<proteinExistence type="predicted"/>
<protein>
    <recommendedName>
        <fullName evidence="1">Potassium/proton antiporter subunit KhtT-like N-terminal domain-containing protein</fullName>
    </recommendedName>
</protein>
<gene>
    <name evidence="2" type="ORF">Dsi01nite_070150</name>
</gene>
<reference evidence="2" key="1">
    <citation type="submission" date="2021-01" db="EMBL/GenBank/DDBJ databases">
        <title>Whole genome shotgun sequence of Dactylosporangium siamense NBRC 106093.</title>
        <authorList>
            <person name="Komaki H."/>
            <person name="Tamura T."/>
        </authorList>
    </citation>
    <scope>NUCLEOTIDE SEQUENCE</scope>
    <source>
        <strain evidence="2">NBRC 106093</strain>
    </source>
</reference>
<dbReference type="AlphaFoldDB" id="A0A919PRS9"/>
<name>A0A919PRS9_9ACTN</name>
<accession>A0A919PRS9</accession>
<evidence type="ECO:0000313" key="2">
    <source>
        <dbReference type="EMBL" id="GIG48974.1"/>
    </source>
</evidence>
<dbReference type="Proteomes" id="UP000660611">
    <property type="component" value="Unassembled WGS sequence"/>
</dbReference>